<name>A0ABV7L6K8_9PROT</name>
<proteinExistence type="predicted"/>
<evidence type="ECO:0000313" key="1">
    <source>
        <dbReference type="EMBL" id="MFC3230194.1"/>
    </source>
</evidence>
<reference evidence="2" key="1">
    <citation type="journal article" date="2019" name="Int. J. Syst. Evol. Microbiol.">
        <title>The Global Catalogue of Microorganisms (GCM) 10K type strain sequencing project: providing services to taxonomists for standard genome sequencing and annotation.</title>
        <authorList>
            <consortium name="The Broad Institute Genomics Platform"/>
            <consortium name="The Broad Institute Genome Sequencing Center for Infectious Disease"/>
            <person name="Wu L."/>
            <person name="Ma J."/>
        </authorList>
    </citation>
    <scope>NUCLEOTIDE SEQUENCE [LARGE SCALE GENOMIC DNA]</scope>
    <source>
        <strain evidence="2">KCTC 42964</strain>
    </source>
</reference>
<dbReference type="RefSeq" id="WP_379905131.1">
    <property type="nucleotide sequence ID" value="NZ_JBHRTR010000036.1"/>
</dbReference>
<accession>A0ABV7L6K8</accession>
<gene>
    <name evidence="1" type="ORF">ACFOGJ_23290</name>
</gene>
<protein>
    <recommendedName>
        <fullName evidence="3">Oxidoreductase</fullName>
    </recommendedName>
</protein>
<comment type="caution">
    <text evidence="1">The sequence shown here is derived from an EMBL/GenBank/DDBJ whole genome shotgun (WGS) entry which is preliminary data.</text>
</comment>
<evidence type="ECO:0008006" key="3">
    <source>
        <dbReference type="Google" id="ProtNLM"/>
    </source>
</evidence>
<keyword evidence="2" id="KW-1185">Reference proteome</keyword>
<dbReference type="EMBL" id="JBHRTR010000036">
    <property type="protein sequence ID" value="MFC3230194.1"/>
    <property type="molecule type" value="Genomic_DNA"/>
</dbReference>
<dbReference type="Proteomes" id="UP001595528">
    <property type="component" value="Unassembled WGS sequence"/>
</dbReference>
<sequence>MDVRLSHKVLCRLPVVAGVLLLCAGQPLRAESACNLSKPAGPVILTLTGDIACTNAPGRADFDRSMLESLGMRKLTTRTHWHDRAVAFEGPLARDVLAAAGAGGKTARAVALNDYSVEIPLSDFEAYGVLFALKQDGRFMRVRDKGPIWITYPRDQHPELDTKTIRDRWIWQLRTLEVR</sequence>
<dbReference type="InterPro" id="IPR036374">
    <property type="entry name" value="OxRdtase_Mopterin-bd_sf"/>
</dbReference>
<organism evidence="1 2">
    <name type="scientific">Marinibaculum pumilum</name>
    <dbReference type="NCBI Taxonomy" id="1766165"/>
    <lineage>
        <taxon>Bacteria</taxon>
        <taxon>Pseudomonadati</taxon>
        <taxon>Pseudomonadota</taxon>
        <taxon>Alphaproteobacteria</taxon>
        <taxon>Rhodospirillales</taxon>
        <taxon>Rhodospirillaceae</taxon>
        <taxon>Marinibaculum</taxon>
    </lineage>
</organism>
<evidence type="ECO:0000313" key="2">
    <source>
        <dbReference type="Proteomes" id="UP001595528"/>
    </source>
</evidence>
<dbReference type="SUPFAM" id="SSF56524">
    <property type="entry name" value="Oxidoreductase molybdopterin-binding domain"/>
    <property type="match status" value="1"/>
</dbReference>